<dbReference type="EMBL" id="VJMF01000049">
    <property type="protein sequence ID" value="TRL31982.1"/>
    <property type="molecule type" value="Genomic_DNA"/>
</dbReference>
<dbReference type="InterPro" id="IPR002321">
    <property type="entry name" value="Cyt_c_II"/>
</dbReference>
<sequence>MKWRNAAIAAFCIGVSTGAARGAETDSRIPVALTAPEKAFVLDQMRLFVKSVEQIVTGLATGDKAMAVEAASARGAIRFRADGAMFPALNDKFPDKWKQLGQPMRKGFDELSKALAEGEDTMRALARLGSLMSNCVACHETYRIVDAKN</sequence>
<dbReference type="GO" id="GO:0005506">
    <property type="term" value="F:iron ion binding"/>
    <property type="evidence" value="ECO:0007669"/>
    <property type="project" value="InterPro"/>
</dbReference>
<dbReference type="RefSeq" id="WP_142863366.1">
    <property type="nucleotide sequence ID" value="NZ_VJMF01000049.1"/>
</dbReference>
<dbReference type="GO" id="GO:0020037">
    <property type="term" value="F:heme binding"/>
    <property type="evidence" value="ECO:0007669"/>
    <property type="project" value="InterPro"/>
</dbReference>
<evidence type="ECO:0000313" key="2">
    <source>
        <dbReference type="Proteomes" id="UP000316781"/>
    </source>
</evidence>
<dbReference type="GO" id="GO:0009055">
    <property type="term" value="F:electron transfer activity"/>
    <property type="evidence" value="ECO:0007669"/>
    <property type="project" value="InterPro"/>
</dbReference>
<dbReference type="AlphaFoldDB" id="A0A549SQT1"/>
<organism evidence="1 2">
    <name type="scientific">Methylosinus sporium</name>
    <dbReference type="NCBI Taxonomy" id="428"/>
    <lineage>
        <taxon>Bacteria</taxon>
        <taxon>Pseudomonadati</taxon>
        <taxon>Pseudomonadota</taxon>
        <taxon>Alphaproteobacteria</taxon>
        <taxon>Hyphomicrobiales</taxon>
        <taxon>Methylocystaceae</taxon>
        <taxon>Methylosinus</taxon>
    </lineage>
</organism>
<reference evidence="1 2" key="1">
    <citation type="submission" date="2019-07" db="EMBL/GenBank/DDBJ databases">
        <title>Ln-dependent methylotrophs.</title>
        <authorList>
            <person name="Tani A."/>
        </authorList>
    </citation>
    <scope>NUCLEOTIDE SEQUENCE [LARGE SCALE GENOMIC DNA]</scope>
    <source>
        <strain evidence="1 2">SM89A</strain>
    </source>
</reference>
<accession>A0A549SQT1</accession>
<gene>
    <name evidence="1" type="ORF">FM996_13005</name>
</gene>
<dbReference type="GO" id="GO:0022900">
    <property type="term" value="P:electron transport chain"/>
    <property type="evidence" value="ECO:0007669"/>
    <property type="project" value="InterPro"/>
</dbReference>
<name>A0A549SQT1_METSR</name>
<evidence type="ECO:0000313" key="1">
    <source>
        <dbReference type="EMBL" id="TRL31982.1"/>
    </source>
</evidence>
<proteinExistence type="predicted"/>
<dbReference type="SUPFAM" id="SSF47175">
    <property type="entry name" value="Cytochromes"/>
    <property type="match status" value="1"/>
</dbReference>
<dbReference type="Gene3D" id="1.20.120.10">
    <property type="entry name" value="Cytochrome c/b562"/>
    <property type="match status" value="1"/>
</dbReference>
<dbReference type="Proteomes" id="UP000316781">
    <property type="component" value="Unassembled WGS sequence"/>
</dbReference>
<dbReference type="PROSITE" id="PS51009">
    <property type="entry name" value="CYTCII"/>
    <property type="match status" value="1"/>
</dbReference>
<protein>
    <submittedName>
        <fullName evidence="1">Cytochrome c</fullName>
    </submittedName>
</protein>
<dbReference type="InterPro" id="IPR010980">
    <property type="entry name" value="Cyt_c/b562"/>
</dbReference>
<comment type="caution">
    <text evidence="1">The sequence shown here is derived from an EMBL/GenBank/DDBJ whole genome shotgun (WGS) entry which is preliminary data.</text>
</comment>